<dbReference type="PANTHER" id="PTHR42928:SF5">
    <property type="entry name" value="BLR1237 PROTEIN"/>
    <property type="match status" value="1"/>
</dbReference>
<organism evidence="2 3">
    <name type="scientific">Thalassospira profundimaris</name>
    <dbReference type="NCBI Taxonomy" id="502049"/>
    <lineage>
        <taxon>Bacteria</taxon>
        <taxon>Pseudomonadati</taxon>
        <taxon>Pseudomonadota</taxon>
        <taxon>Alphaproteobacteria</taxon>
        <taxon>Rhodospirillales</taxon>
        <taxon>Thalassospiraceae</taxon>
        <taxon>Thalassospira</taxon>
    </lineage>
</organism>
<evidence type="ECO:0000313" key="3">
    <source>
        <dbReference type="Proteomes" id="UP000252517"/>
    </source>
</evidence>
<dbReference type="SUPFAM" id="SSF53850">
    <property type="entry name" value="Periplasmic binding protein-like II"/>
    <property type="match status" value="1"/>
</dbReference>
<evidence type="ECO:0000256" key="1">
    <source>
        <dbReference type="ARBA" id="ARBA00006987"/>
    </source>
</evidence>
<reference evidence="2 3" key="1">
    <citation type="submission" date="2014-07" db="EMBL/GenBank/DDBJ databases">
        <title>Draft genome sequence of Thalassospira profundimaris S25-3-2.</title>
        <authorList>
            <person name="Lai Q."/>
            <person name="Shao Z."/>
        </authorList>
    </citation>
    <scope>NUCLEOTIDE SEQUENCE [LARGE SCALE GENOMIC DNA]</scope>
    <source>
        <strain evidence="2 3">S25-3-2</strain>
    </source>
</reference>
<dbReference type="Gene3D" id="3.40.190.10">
    <property type="entry name" value="Periplasmic binding protein-like II"/>
    <property type="match status" value="1"/>
</dbReference>
<protein>
    <submittedName>
        <fullName evidence="2">Transporter</fullName>
    </submittedName>
</protein>
<dbReference type="EMBL" id="JPWH01000030">
    <property type="protein sequence ID" value="RCK42447.1"/>
    <property type="molecule type" value="Genomic_DNA"/>
</dbReference>
<comment type="caution">
    <text evidence="2">The sequence shown here is derived from an EMBL/GenBank/DDBJ whole genome shotgun (WGS) entry which is preliminary data.</text>
</comment>
<dbReference type="Pfam" id="PF03401">
    <property type="entry name" value="TctC"/>
    <property type="match status" value="1"/>
</dbReference>
<accession>A0A367WM06</accession>
<dbReference type="AlphaFoldDB" id="A0A367WM06"/>
<sequence>MMIGFSAGGGADTQARLIAQAIENKYGWKILPEQITGNGGLNLAKQLKSEPADGTAIGMVVSETLTYSALSANQPGLTTENFTPLASTVAFQTGLVAMKGGAFDSWDKITAAAKAGTPIRFGVATDRWADVTYLLGKENGIDFNIVQVKGGAGVMNGLRGGDLDIGWVGGAQSKPVQQGEMVNVASAVSHRLADSPDAPLITDLGSKYTLNGYFMFIAPKGLDPDARKALGDAIAEVLNDPSTQAHALVVKNFGGPAVLTGTALNDTLTNLMSDSQNLLAAASAN</sequence>
<comment type="similarity">
    <text evidence="1">Belongs to the UPF0065 (bug) family.</text>
</comment>
<gene>
    <name evidence="2" type="ORF">TH25_22800</name>
</gene>
<dbReference type="PANTHER" id="PTHR42928">
    <property type="entry name" value="TRICARBOXYLATE-BINDING PROTEIN"/>
    <property type="match status" value="1"/>
</dbReference>
<proteinExistence type="inferred from homology"/>
<dbReference type="InterPro" id="IPR005064">
    <property type="entry name" value="BUG"/>
</dbReference>
<dbReference type="Proteomes" id="UP000252517">
    <property type="component" value="Unassembled WGS sequence"/>
</dbReference>
<name>A0A367WM06_9PROT</name>
<evidence type="ECO:0000313" key="2">
    <source>
        <dbReference type="EMBL" id="RCK42447.1"/>
    </source>
</evidence>
<dbReference type="InterPro" id="IPR042100">
    <property type="entry name" value="Bug_dom1"/>
</dbReference>
<dbReference type="Gene3D" id="3.40.190.150">
    <property type="entry name" value="Bordetella uptake gene, domain 1"/>
    <property type="match status" value="1"/>
</dbReference>